<proteinExistence type="predicted"/>
<name>A0ABR9WHQ0_9BACT</name>
<reference evidence="2" key="1">
    <citation type="submission" date="2023-07" db="EMBL/GenBank/DDBJ databases">
        <title>Dyadobacter sp. nov 'subterranea' isolated from contaminted grondwater.</title>
        <authorList>
            <person name="Szabo I."/>
            <person name="Al-Omari J."/>
            <person name="Szerdahelyi S.G."/>
            <person name="Rado J."/>
        </authorList>
    </citation>
    <scope>NUCLEOTIDE SEQUENCE [LARGE SCALE GENOMIC DNA]</scope>
    <source>
        <strain evidence="2">UP-52</strain>
    </source>
</reference>
<evidence type="ECO:0000313" key="1">
    <source>
        <dbReference type="EMBL" id="MBE9465030.1"/>
    </source>
</evidence>
<evidence type="ECO:0000313" key="2">
    <source>
        <dbReference type="Proteomes" id="UP000634134"/>
    </source>
</evidence>
<accession>A0ABR9WHQ0</accession>
<gene>
    <name evidence="1" type="ORF">IEE83_24350</name>
</gene>
<dbReference type="EMBL" id="JACYGY010000001">
    <property type="protein sequence ID" value="MBE9465030.1"/>
    <property type="molecule type" value="Genomic_DNA"/>
</dbReference>
<evidence type="ECO:0008006" key="3">
    <source>
        <dbReference type="Google" id="ProtNLM"/>
    </source>
</evidence>
<comment type="caution">
    <text evidence="1">The sequence shown here is derived from an EMBL/GenBank/DDBJ whole genome shotgun (WGS) entry which is preliminary data.</text>
</comment>
<dbReference type="Gene3D" id="2.40.160.130">
    <property type="entry name" value="Capsule assembly protein Wzi"/>
    <property type="match status" value="1"/>
</dbReference>
<dbReference type="InterPro" id="IPR038636">
    <property type="entry name" value="Wzi_sf"/>
</dbReference>
<dbReference type="Proteomes" id="UP000634134">
    <property type="component" value="Unassembled WGS sequence"/>
</dbReference>
<dbReference type="RefSeq" id="WP_194123058.1">
    <property type="nucleotide sequence ID" value="NZ_JACYGY010000001.1"/>
</dbReference>
<protein>
    <recommendedName>
        <fullName evidence="3">Capsule assembly protein Wzi</fullName>
    </recommendedName>
</protein>
<sequence>MRKISVLNFLLCFVLGIGINYAQDSTLIYSISILASGANHKTPFWLQSNQDGAIPQSGSFLSGQYGIYRIYNPGNPRLFQWSAGAQLITNVSKSSSIFFTDLYLAGKAGPVEISVGQRKGSMGITDTTLTSGSLAMSENARPYPKIQIATPNFVNIIPLNDILSFKFSYSDGLFGSAAINYGNVSQIPNTYMHQKSLYLRLGGLRHKLSLYAGFNHQAVWGGEEKIFTGGLKTLEAYKYVVIGKSWAGSRVGNHFGTIDVAAEWRGKAWNLFFYRQNIYEDGSLAKLTNVADGLTGLRFNRKHINQKDLSFKLNTILVEFIYTKEQGGSTFDFNQGIFGRDNYFNHYVYAQGWSYKARALGTPLIGPQNMYRDNITRDSSNFTANNRIIAFHLGLKASWNKVDLLFKGTFSQNFGTYDFPFPSALTQTSLLIRAERPISIWNKSLLSISLATDAGKLYTNNFALTVGWRKVGFLR</sequence>
<organism evidence="1 2">
    <name type="scientific">Dyadobacter subterraneus</name>
    <dbReference type="NCBI Taxonomy" id="2773304"/>
    <lineage>
        <taxon>Bacteria</taxon>
        <taxon>Pseudomonadati</taxon>
        <taxon>Bacteroidota</taxon>
        <taxon>Cytophagia</taxon>
        <taxon>Cytophagales</taxon>
        <taxon>Spirosomataceae</taxon>
        <taxon>Dyadobacter</taxon>
    </lineage>
</organism>
<keyword evidence="2" id="KW-1185">Reference proteome</keyword>